<dbReference type="AlphaFoldDB" id="A0ABD6DWJ4"/>
<dbReference type="InterPro" id="IPR013783">
    <property type="entry name" value="Ig-like_fold"/>
</dbReference>
<protein>
    <submittedName>
        <fullName evidence="5">Right-handed parallel beta-helix repeat-containing protein</fullName>
    </submittedName>
</protein>
<keyword evidence="6" id="KW-1185">Reference proteome</keyword>
<feature type="region of interest" description="Disordered" evidence="1">
    <location>
        <begin position="883"/>
        <end position="923"/>
    </location>
</feature>
<keyword evidence="2" id="KW-0812">Transmembrane</keyword>
<dbReference type="Gene3D" id="2.160.20.10">
    <property type="entry name" value="Single-stranded right-handed beta-helix, Pectin lyase-like"/>
    <property type="match status" value="3"/>
</dbReference>
<evidence type="ECO:0000313" key="5">
    <source>
        <dbReference type="EMBL" id="MFD1686566.1"/>
    </source>
</evidence>
<feature type="compositionally biased region" description="Low complexity" evidence="1">
    <location>
        <begin position="888"/>
        <end position="914"/>
    </location>
</feature>
<dbReference type="Gene3D" id="2.60.40.10">
    <property type="entry name" value="Immunoglobulins"/>
    <property type="match status" value="1"/>
</dbReference>
<reference evidence="5 6" key="1">
    <citation type="journal article" date="2019" name="Int. J. Syst. Evol. Microbiol.">
        <title>The Global Catalogue of Microorganisms (GCM) 10K type strain sequencing project: providing services to taxonomists for standard genome sequencing and annotation.</title>
        <authorList>
            <consortium name="The Broad Institute Genomics Platform"/>
            <consortium name="The Broad Institute Genome Sequencing Center for Infectious Disease"/>
            <person name="Wu L."/>
            <person name="Ma J."/>
        </authorList>
    </citation>
    <scope>NUCLEOTIDE SEQUENCE [LARGE SCALE GENOMIC DNA]</scope>
    <source>
        <strain evidence="5 6">CGMCC 1.10387</strain>
    </source>
</reference>
<feature type="compositionally biased region" description="Polar residues" evidence="1">
    <location>
        <begin position="825"/>
        <end position="835"/>
    </location>
</feature>
<keyword evidence="2" id="KW-0472">Membrane</keyword>
<evidence type="ECO:0000313" key="6">
    <source>
        <dbReference type="Proteomes" id="UP001597092"/>
    </source>
</evidence>
<dbReference type="Proteomes" id="UP001597092">
    <property type="component" value="Unassembled WGS sequence"/>
</dbReference>
<evidence type="ECO:0000256" key="2">
    <source>
        <dbReference type="SAM" id="Phobius"/>
    </source>
</evidence>
<organism evidence="5 6">
    <name type="scientific">Halobellus litoreus</name>
    <dbReference type="NCBI Taxonomy" id="755310"/>
    <lineage>
        <taxon>Archaea</taxon>
        <taxon>Methanobacteriati</taxon>
        <taxon>Methanobacteriota</taxon>
        <taxon>Stenosarchaea group</taxon>
        <taxon>Halobacteria</taxon>
        <taxon>Halobacteriales</taxon>
        <taxon>Haloferacaceae</taxon>
        <taxon>Halobellus</taxon>
    </lineage>
</organism>
<dbReference type="InterPro" id="IPR000601">
    <property type="entry name" value="PKD_dom"/>
</dbReference>
<feature type="transmembrane region" description="Helical" evidence="2">
    <location>
        <begin position="933"/>
        <end position="955"/>
    </location>
</feature>
<feature type="domain" description="PKD" evidence="4">
    <location>
        <begin position="805"/>
        <end position="884"/>
    </location>
</feature>
<feature type="transmembrane region" description="Helical" evidence="2">
    <location>
        <begin position="967"/>
        <end position="986"/>
    </location>
</feature>
<gene>
    <name evidence="5" type="ORF">ACFSAS_13175</name>
</gene>
<evidence type="ECO:0000259" key="3">
    <source>
        <dbReference type="Pfam" id="PF13229"/>
    </source>
</evidence>
<accession>A0ABD6DWJ4</accession>
<dbReference type="InterPro" id="IPR039448">
    <property type="entry name" value="Beta_helix"/>
</dbReference>
<dbReference type="RefSeq" id="WP_256305883.1">
    <property type="nucleotide sequence ID" value="NZ_JANHAW010000001.1"/>
</dbReference>
<dbReference type="InterPro" id="IPR011050">
    <property type="entry name" value="Pectin_lyase_fold/virulence"/>
</dbReference>
<keyword evidence="2" id="KW-1133">Transmembrane helix</keyword>
<sequence>MLSVSAPAVGATTSTSAEPSVTFVESGITTDTTWTPGDGPYRIIQDIEIEPGATLTVEPGTRIEMAEDITVSVSGSFRTNGTAARPVEITRSNGAAADRRWASLQYNGTDRSVLELQHTTLEGGTTGLTVASSDGTVEVVDSTMRDFTTAGLEVTETTDAPRITVKRSTFRTIGDHAIQASPGAGTTDRVSLTATPDTIGANAEHTLALQPGAGVSMDSIHVEYTADGSVASVGNENIGRIGLDRDRDGSIEQSFAGSVASVSSTATQLEISFSESVEIPSEGQLIVEYGNAVNPTTRGIYPVEVQLREESVSQLAAGVEAPFVVGDVASPTDADIGPDQPATRVRGLRVLDSTFRAIDGAGVFVAADRVRRLQASRNRIAETDGSGVVVRAERSESYFWSNEITGSGDGIRVTTSRATSVTANANRIRDARTGIRLRQSGTESFADADITLRRNTLTNNAVHGVGIETQSLDLTVDMSNNSVRENGREGIYVSGRELRGGGLSGNEVVGNGDTGVSIRTDIAARTLDVDNNTITDSGGHGLDVQSSLLVYGSDFTDNQLANNAGAGLVVSSPVTHRANLSVVNNVVAANTYGMVLRGVIGTTIRDNAIVFNTNRFADPVRLPDVEPGTGSYVAEGEAGVILNQANSEIQPSELVSNPAIDDQLSAVTVGDGIVAVLRTDGVSYTRTDGVSALTIRRVSGDIPTGIGIRKTGSENSSYRFTENGIYGHSRGMTVDVAPFVTANTTALILTESTRTVHAESNYWGSQNGPYHSSILPGGEGNPVVTEQGWVDFVPFRETPSGPEYARPTAALDAPTHSPPGEDVQLSGSGSTSAQGSIARYRYQIDGTAQSSERPRYTFEMPSQRVEVGLIVEDGLGIESTTTEAAIEPRTTPAATSTPPPAEAATGVTTATTPASTPPPAESSPTLLGSLGSIWGLLGGICYLLALGFGLHGMALTVTHRSPPIDGLQIQALAAFGILVWIVAGLFGSSPLLTVGITAAVAWALLTGAAYVIATRGLLEDDLR</sequence>
<dbReference type="SMART" id="SM00710">
    <property type="entry name" value="PbH1"/>
    <property type="match status" value="13"/>
</dbReference>
<dbReference type="InterPro" id="IPR012334">
    <property type="entry name" value="Pectin_lyas_fold"/>
</dbReference>
<evidence type="ECO:0000259" key="4">
    <source>
        <dbReference type="Pfam" id="PF18911"/>
    </source>
</evidence>
<name>A0ABD6DWJ4_9EURY</name>
<proteinExistence type="predicted"/>
<feature type="transmembrane region" description="Helical" evidence="2">
    <location>
        <begin position="992"/>
        <end position="1013"/>
    </location>
</feature>
<comment type="caution">
    <text evidence="5">The sequence shown here is derived from an EMBL/GenBank/DDBJ whole genome shotgun (WGS) entry which is preliminary data.</text>
</comment>
<feature type="region of interest" description="Disordered" evidence="1">
    <location>
        <begin position="797"/>
        <end position="837"/>
    </location>
</feature>
<dbReference type="EMBL" id="JBHUDP010000005">
    <property type="protein sequence ID" value="MFD1686566.1"/>
    <property type="molecule type" value="Genomic_DNA"/>
</dbReference>
<dbReference type="InterPro" id="IPR006626">
    <property type="entry name" value="PbH1"/>
</dbReference>
<feature type="domain" description="Right handed beta helix" evidence="3">
    <location>
        <begin position="362"/>
        <end position="519"/>
    </location>
</feature>
<dbReference type="Pfam" id="PF13229">
    <property type="entry name" value="Beta_helix"/>
    <property type="match status" value="1"/>
</dbReference>
<dbReference type="Pfam" id="PF18911">
    <property type="entry name" value="PKD_4"/>
    <property type="match status" value="1"/>
</dbReference>
<dbReference type="SUPFAM" id="SSF51126">
    <property type="entry name" value="Pectin lyase-like"/>
    <property type="match status" value="2"/>
</dbReference>
<evidence type="ECO:0000256" key="1">
    <source>
        <dbReference type="SAM" id="MobiDB-lite"/>
    </source>
</evidence>